<organism evidence="5">
    <name type="scientific">uncultured Leptolyngbya sp</name>
    <dbReference type="NCBI Taxonomy" id="332963"/>
    <lineage>
        <taxon>Bacteria</taxon>
        <taxon>Bacillati</taxon>
        <taxon>Cyanobacteriota</taxon>
        <taxon>Cyanophyceae</taxon>
        <taxon>Leptolyngbyales</taxon>
        <taxon>Leptolyngbyaceae</taxon>
        <taxon>Leptolyngbya group</taxon>
        <taxon>Leptolyngbya</taxon>
        <taxon>environmental samples</taxon>
    </lineage>
</organism>
<dbReference type="InterPro" id="IPR012341">
    <property type="entry name" value="6hp_glycosidase-like_sf"/>
</dbReference>
<dbReference type="Gene3D" id="1.50.10.10">
    <property type="match status" value="1"/>
</dbReference>
<dbReference type="GO" id="GO:0005975">
    <property type="term" value="P:carbohydrate metabolic process"/>
    <property type="evidence" value="ECO:0007669"/>
    <property type="project" value="InterPro"/>
</dbReference>
<dbReference type="EMBL" id="CADCTY010000368">
    <property type="protein sequence ID" value="CAA9313425.1"/>
    <property type="molecule type" value="Genomic_DNA"/>
</dbReference>
<dbReference type="Pfam" id="PF01270">
    <property type="entry name" value="Glyco_hydro_8"/>
    <property type="match status" value="1"/>
</dbReference>
<dbReference type="GO" id="GO:0008810">
    <property type="term" value="F:cellulase activity"/>
    <property type="evidence" value="ECO:0007669"/>
    <property type="project" value="UniProtKB-EC"/>
</dbReference>
<dbReference type="PROSITE" id="PS51257">
    <property type="entry name" value="PROKAR_LIPOPROTEIN"/>
    <property type="match status" value="1"/>
</dbReference>
<dbReference type="AlphaFoldDB" id="A0A6J4KRJ3"/>
<feature type="signal peptide" evidence="4">
    <location>
        <begin position="1"/>
        <end position="23"/>
    </location>
</feature>
<sequence>MRLTFSMPLLVFALMLPTGMSGCHDSAPQAQTQTVPSPINSTMSIAASPIAQANAPTPTVDTALLQQSWAAYRQRFIQADGRVIDWESDARSTSEGQAYAMLRSVMIDDPQTFARTLTWAETNLRRGEPSDTLWAWKWGQDAQKKWGILDRNFASDADVDAITALILASRRWSRPDYLKLAQTKLRDLWALSVVPIDKQRYLLPGPRKAFQQPKKLVLNPSYFAPYAFRLFAQVDRAHDWLSLVDSSYQVLEQSTALSALALPSDWVGLETETGQFQPLLDAEPIVSRYGFDAYRVWWRLALDAAWFDEPRAKRYLQQHLGALQQLWRSQQTIPAKLDLQGKSTVTYEATSQYGALYAAFRLIDPTTAEALYQQKILPQYRQGIWDHESAYYTQNIVWLGLLPTTAISASLLQPANVTQHPHP</sequence>
<dbReference type="EC" id="3.2.1.4" evidence="5"/>
<evidence type="ECO:0000256" key="2">
    <source>
        <dbReference type="ARBA" id="ARBA00022801"/>
    </source>
</evidence>
<accession>A0A6J4KRJ3</accession>
<keyword evidence="2 5" id="KW-0378">Hydrolase</keyword>
<evidence type="ECO:0000256" key="1">
    <source>
        <dbReference type="ARBA" id="ARBA00009209"/>
    </source>
</evidence>
<evidence type="ECO:0000256" key="3">
    <source>
        <dbReference type="ARBA" id="ARBA00023295"/>
    </source>
</evidence>
<protein>
    <submittedName>
        <fullName evidence="5">GH8</fullName>
        <ecNumber evidence="5">3.2.1.4</ecNumber>
    </submittedName>
</protein>
<feature type="chain" id="PRO_5026942215" evidence="4">
    <location>
        <begin position="24"/>
        <end position="423"/>
    </location>
</feature>
<gene>
    <name evidence="5" type="ORF">AVDCRST_MAG94-1091</name>
</gene>
<dbReference type="SUPFAM" id="SSF48208">
    <property type="entry name" value="Six-hairpin glycosidases"/>
    <property type="match status" value="1"/>
</dbReference>
<evidence type="ECO:0000313" key="5">
    <source>
        <dbReference type="EMBL" id="CAA9313425.1"/>
    </source>
</evidence>
<name>A0A6J4KRJ3_9CYAN</name>
<reference evidence="5" key="1">
    <citation type="submission" date="2020-02" db="EMBL/GenBank/DDBJ databases">
        <authorList>
            <person name="Meier V. D."/>
        </authorList>
    </citation>
    <scope>NUCLEOTIDE SEQUENCE</scope>
    <source>
        <strain evidence="5">AVDCRST_MAG94</strain>
    </source>
</reference>
<dbReference type="PRINTS" id="PR00735">
    <property type="entry name" value="GLHYDRLASE8"/>
</dbReference>
<keyword evidence="4" id="KW-0732">Signal</keyword>
<comment type="similarity">
    <text evidence="1">Belongs to the glycosyl hydrolase 8 (cellulase D) family.</text>
</comment>
<keyword evidence="3 5" id="KW-0326">Glycosidase</keyword>
<dbReference type="InterPro" id="IPR002037">
    <property type="entry name" value="Glyco_hydro_8"/>
</dbReference>
<dbReference type="InterPro" id="IPR008928">
    <property type="entry name" value="6-hairpin_glycosidase_sf"/>
</dbReference>
<evidence type="ECO:0000256" key="4">
    <source>
        <dbReference type="SAM" id="SignalP"/>
    </source>
</evidence>
<proteinExistence type="inferred from homology"/>